<dbReference type="Proteomes" id="UP000004810">
    <property type="component" value="Unassembled WGS sequence"/>
</dbReference>
<protein>
    <submittedName>
        <fullName evidence="1">Uncharacterized protein</fullName>
    </submittedName>
</protein>
<evidence type="ECO:0000313" key="1">
    <source>
        <dbReference type="EMBL" id="EJW78453.1"/>
    </source>
</evidence>
<evidence type="ECO:0000313" key="2">
    <source>
        <dbReference type="Proteomes" id="UP000004810"/>
    </source>
</evidence>
<dbReference type="EMBL" id="ADBV01006550">
    <property type="protein sequence ID" value="EJW78453.1"/>
    <property type="molecule type" value="Genomic_DNA"/>
</dbReference>
<gene>
    <name evidence="1" type="ORF">WUBG_10638</name>
</gene>
<proteinExistence type="predicted"/>
<accession>J9E8I9</accession>
<dbReference type="AlphaFoldDB" id="J9E8I9"/>
<name>J9E8I9_WUCBA</name>
<comment type="caution">
    <text evidence="1">The sequence shown here is derived from an EMBL/GenBank/DDBJ whole genome shotgun (WGS) entry which is preliminary data.</text>
</comment>
<organism evidence="1 2">
    <name type="scientific">Wuchereria bancrofti</name>
    <dbReference type="NCBI Taxonomy" id="6293"/>
    <lineage>
        <taxon>Eukaryota</taxon>
        <taxon>Metazoa</taxon>
        <taxon>Ecdysozoa</taxon>
        <taxon>Nematoda</taxon>
        <taxon>Chromadorea</taxon>
        <taxon>Rhabditida</taxon>
        <taxon>Spirurina</taxon>
        <taxon>Spiruromorpha</taxon>
        <taxon>Filarioidea</taxon>
        <taxon>Onchocercidae</taxon>
        <taxon>Wuchereria</taxon>
    </lineage>
</organism>
<sequence>TNVTNGVCCNEFYSLTTTSHEVLIYIGNMLIIYKKLTKTNGLKGTGSQQAHDYNE</sequence>
<reference evidence="2" key="1">
    <citation type="submission" date="2012-08" db="EMBL/GenBank/DDBJ databases">
        <title>The Genome Sequence of Wuchereria bancrofti.</title>
        <authorList>
            <person name="Nutman T.B."/>
            <person name="Fink D.L."/>
            <person name="Russ C."/>
            <person name="Young S."/>
            <person name="Zeng Q."/>
            <person name="Koehrsen M."/>
            <person name="Alvarado L."/>
            <person name="Berlin A."/>
            <person name="Chapman S.B."/>
            <person name="Chen Z."/>
            <person name="Freedman E."/>
            <person name="Gellesch M."/>
            <person name="Goldberg J."/>
            <person name="Griggs A."/>
            <person name="Gujja S."/>
            <person name="Heilman E.R."/>
            <person name="Heiman D."/>
            <person name="Hepburn T."/>
            <person name="Howarth C."/>
            <person name="Jen D."/>
            <person name="Larson L."/>
            <person name="Lewis B."/>
            <person name="Mehta T."/>
            <person name="Park D."/>
            <person name="Pearson M."/>
            <person name="Roberts A."/>
            <person name="Saif S."/>
            <person name="Shea T."/>
            <person name="Shenoy N."/>
            <person name="Sisk P."/>
            <person name="Stolte C."/>
            <person name="Sykes S."/>
            <person name="Walk T."/>
            <person name="White J."/>
            <person name="Yandava C."/>
            <person name="Haas B."/>
            <person name="Henn M.R."/>
            <person name="Nusbaum C."/>
            <person name="Birren B."/>
        </authorList>
    </citation>
    <scope>NUCLEOTIDE SEQUENCE [LARGE SCALE GENOMIC DNA]</scope>
    <source>
        <strain evidence="2">NA</strain>
    </source>
</reference>
<feature type="non-terminal residue" evidence="1">
    <location>
        <position position="1"/>
    </location>
</feature>